<dbReference type="GeneID" id="8383450"/>
<dbReference type="eggNOG" id="arCOG02170">
    <property type="taxonomic scope" value="Archaea"/>
</dbReference>
<keyword evidence="2" id="KW-0812">Transmembrane</keyword>
<dbReference type="STRING" id="519442.Huta_1175"/>
<feature type="region of interest" description="Disordered" evidence="1">
    <location>
        <begin position="28"/>
        <end position="63"/>
    </location>
</feature>
<evidence type="ECO:0000313" key="5">
    <source>
        <dbReference type="Proteomes" id="UP000002071"/>
    </source>
</evidence>
<keyword evidence="5" id="KW-1185">Reference proteome</keyword>
<evidence type="ECO:0000259" key="3">
    <source>
        <dbReference type="Pfam" id="PF13559"/>
    </source>
</evidence>
<dbReference type="Proteomes" id="UP000002071">
    <property type="component" value="Chromosome"/>
</dbReference>
<evidence type="ECO:0000313" key="4">
    <source>
        <dbReference type="EMBL" id="ACV11351.1"/>
    </source>
</evidence>
<evidence type="ECO:0000256" key="2">
    <source>
        <dbReference type="SAM" id="Phobius"/>
    </source>
</evidence>
<protein>
    <recommendedName>
        <fullName evidence="3">Protein-glutamine gamma-glutamyltransferase-like C-terminal domain-containing protein</fullName>
    </recommendedName>
</protein>
<dbReference type="KEGG" id="hut:Huta_1175"/>
<dbReference type="InterPro" id="IPR025403">
    <property type="entry name" value="TgpA-like_C"/>
</dbReference>
<accession>C7NMN8</accession>
<dbReference type="Pfam" id="PF13559">
    <property type="entry name" value="DUF4129"/>
    <property type="match status" value="1"/>
</dbReference>
<proteinExistence type="predicted"/>
<keyword evidence="2" id="KW-0472">Membrane</keyword>
<feature type="compositionally biased region" description="Polar residues" evidence="1">
    <location>
        <begin position="28"/>
        <end position="40"/>
    </location>
</feature>
<gene>
    <name evidence="4" type="ordered locus">Huta_1175</name>
</gene>
<feature type="transmembrane region" description="Helical" evidence="2">
    <location>
        <begin position="76"/>
        <end position="96"/>
    </location>
</feature>
<dbReference type="RefSeq" id="WP_015788926.1">
    <property type="nucleotide sequence ID" value="NC_013158.1"/>
</dbReference>
<feature type="domain" description="Protein-glutamine gamma-glutamyltransferase-like C-terminal" evidence="3">
    <location>
        <begin position="143"/>
        <end position="208"/>
    </location>
</feature>
<sequence>MARDRLPTIVVLALVVVALGAAAATLDSGQLPTDTSSNASGPALTPDPSGGPRDAPERTPVPPADSFSVTWWTPPLPAVLGGLTLALVGALVFLFVRTGTGDPIDVDEPTDPADEPDLQAVGEAAGNAADRIESRADVDNEVYRAWREMVRHLPVSDPETTTPEEFEATAVAAGMRPDDVAELTRLFAEVRYGERDPDGREERALDALRRIEAAHAGEAGDASGGANG</sequence>
<dbReference type="EMBL" id="CP001687">
    <property type="protein sequence ID" value="ACV11351.1"/>
    <property type="molecule type" value="Genomic_DNA"/>
</dbReference>
<dbReference type="AlphaFoldDB" id="C7NMN8"/>
<keyword evidence="2" id="KW-1133">Transmembrane helix</keyword>
<dbReference type="HOGENOM" id="CLU_1212595_0_0_2"/>
<organism evidence="4 5">
    <name type="scientific">Halorhabdus utahensis (strain DSM 12940 / JCM 11049 / AX-2)</name>
    <dbReference type="NCBI Taxonomy" id="519442"/>
    <lineage>
        <taxon>Archaea</taxon>
        <taxon>Methanobacteriati</taxon>
        <taxon>Methanobacteriota</taxon>
        <taxon>Stenosarchaea group</taxon>
        <taxon>Halobacteria</taxon>
        <taxon>Halobacteriales</taxon>
        <taxon>Haloarculaceae</taxon>
        <taxon>Halorhabdus</taxon>
    </lineage>
</organism>
<dbReference type="OrthoDB" id="206550at2157"/>
<reference evidence="4 5" key="1">
    <citation type="journal article" date="2009" name="Stand. Genomic Sci.">
        <title>Complete genome sequence of Halorhabdus utahensis type strain (AX-2).</title>
        <authorList>
            <person name="Anderson I."/>
            <person name="Tindall B.J."/>
            <person name="Pomrenke H."/>
            <person name="Goker M."/>
            <person name="Lapidus A."/>
            <person name="Nolan M."/>
            <person name="Copeland A."/>
            <person name="Glavina Del Rio T."/>
            <person name="Chen F."/>
            <person name="Tice H."/>
            <person name="Cheng J.F."/>
            <person name="Lucas S."/>
            <person name="Chertkov O."/>
            <person name="Bruce D."/>
            <person name="Brettin T."/>
            <person name="Detter J.C."/>
            <person name="Han C."/>
            <person name="Goodwin L."/>
            <person name="Land M."/>
            <person name="Hauser L."/>
            <person name="Chang Y.J."/>
            <person name="Jeffries C.D."/>
            <person name="Pitluck S."/>
            <person name="Pati A."/>
            <person name="Mavromatis K."/>
            <person name="Ivanova N."/>
            <person name="Ovchinnikova G."/>
            <person name="Chen A."/>
            <person name="Palaniappan K."/>
            <person name="Chain P."/>
            <person name="Rohde M."/>
            <person name="Bristow J."/>
            <person name="Eisen J.A."/>
            <person name="Markowitz V."/>
            <person name="Hugenholtz P."/>
            <person name="Kyrpides N.C."/>
            <person name="Klenk H.P."/>
        </authorList>
    </citation>
    <scope>NUCLEOTIDE SEQUENCE [LARGE SCALE GENOMIC DNA]</scope>
    <source>
        <strain evidence="5">DSM 12940 / JCM 11049 / AX-2</strain>
    </source>
</reference>
<evidence type="ECO:0000256" key="1">
    <source>
        <dbReference type="SAM" id="MobiDB-lite"/>
    </source>
</evidence>
<name>C7NMN8_HALUD</name>